<dbReference type="InterPro" id="IPR045132">
    <property type="entry name" value="UBE4"/>
</dbReference>
<dbReference type="GO" id="GO:0006511">
    <property type="term" value="P:ubiquitin-dependent protein catabolic process"/>
    <property type="evidence" value="ECO:0007669"/>
    <property type="project" value="InterPro"/>
</dbReference>
<dbReference type="SMART" id="SM00504">
    <property type="entry name" value="Ubox"/>
    <property type="match status" value="1"/>
</dbReference>
<dbReference type="RefSeq" id="XP_022667345.1">
    <property type="nucleotide sequence ID" value="XM_022811610.1"/>
</dbReference>
<evidence type="ECO:0000256" key="6">
    <source>
        <dbReference type="ARBA" id="ARBA00012483"/>
    </source>
</evidence>
<comment type="similarity">
    <text evidence="5">Belongs to the ubiquitin conjugation factor E4 family.</text>
</comment>
<feature type="region of interest" description="Disordered" evidence="17">
    <location>
        <begin position="1251"/>
        <end position="1283"/>
    </location>
</feature>
<dbReference type="PROSITE" id="PS51698">
    <property type="entry name" value="U_BOX"/>
    <property type="match status" value="1"/>
</dbReference>
<dbReference type="OrthoDB" id="20295at2759"/>
<feature type="region of interest" description="Disordered" evidence="17">
    <location>
        <begin position="41"/>
        <end position="182"/>
    </location>
</feature>
<comment type="subcellular location">
    <subcellularLocation>
        <location evidence="3">Cytoplasm</location>
    </subcellularLocation>
    <subcellularLocation>
        <location evidence="2">Nucleus</location>
    </subcellularLocation>
</comment>
<dbReference type="OMA" id="RCKEQML"/>
<dbReference type="GO" id="GO:0036503">
    <property type="term" value="P:ERAD pathway"/>
    <property type="evidence" value="ECO:0007669"/>
    <property type="project" value="InterPro"/>
</dbReference>
<keyword evidence="10" id="KW-0833">Ubl conjugation pathway</keyword>
<dbReference type="EC" id="2.3.2.27" evidence="6"/>
<feature type="compositionally biased region" description="Acidic residues" evidence="17">
    <location>
        <begin position="166"/>
        <end position="176"/>
    </location>
</feature>
<dbReference type="InParanoid" id="A0A7M7KIH3"/>
<dbReference type="PANTHER" id="PTHR13931">
    <property type="entry name" value="UBIQUITINATION FACTOR E4"/>
    <property type="match status" value="1"/>
</dbReference>
<keyword evidence="7" id="KW-0963">Cytoplasm</keyword>
<dbReference type="EnsemblMetazoa" id="XM_022811612">
    <property type="protein sequence ID" value="XP_022667347"/>
    <property type="gene ID" value="LOC111252937"/>
</dbReference>
<evidence type="ECO:0000256" key="4">
    <source>
        <dbReference type="ARBA" id="ARBA00004906"/>
    </source>
</evidence>
<dbReference type="EnsemblMetazoa" id="XM_022811609">
    <property type="protein sequence ID" value="XP_022667344"/>
    <property type="gene ID" value="LOC111252937"/>
</dbReference>
<keyword evidence="12" id="KW-0539">Nucleus</keyword>
<evidence type="ECO:0000256" key="12">
    <source>
        <dbReference type="ARBA" id="ARBA00023242"/>
    </source>
</evidence>
<evidence type="ECO:0000256" key="13">
    <source>
        <dbReference type="ARBA" id="ARBA00056267"/>
    </source>
</evidence>
<dbReference type="EnsemblMetazoa" id="XM_022811610">
    <property type="protein sequence ID" value="XP_022667345"/>
    <property type="gene ID" value="LOC111252937"/>
</dbReference>
<dbReference type="RefSeq" id="XP_022667348.1">
    <property type="nucleotide sequence ID" value="XM_022811613.1"/>
</dbReference>
<evidence type="ECO:0000313" key="20">
    <source>
        <dbReference type="Proteomes" id="UP000594260"/>
    </source>
</evidence>
<name>A0A7M7KIH3_VARDE</name>
<comment type="catalytic activity">
    <reaction evidence="1">
        <text>S-ubiquitinyl-[E2 ubiquitin-conjugating enzyme]-L-cysteine + [acceptor protein]-L-lysine = [E2 ubiquitin-conjugating enzyme]-L-cysteine + N(6)-ubiquitinyl-[acceptor protein]-L-lysine.</text>
        <dbReference type="EC" id="2.3.2.27"/>
    </reaction>
</comment>
<evidence type="ECO:0000256" key="7">
    <source>
        <dbReference type="ARBA" id="ARBA00022490"/>
    </source>
</evidence>
<evidence type="ECO:0000256" key="16">
    <source>
        <dbReference type="ARBA" id="ARBA00083610"/>
    </source>
</evidence>
<evidence type="ECO:0000256" key="15">
    <source>
        <dbReference type="ARBA" id="ARBA00081821"/>
    </source>
</evidence>
<keyword evidence="9" id="KW-0808">Transferase</keyword>
<dbReference type="CDD" id="cd16658">
    <property type="entry name" value="RING-Ubox_UBE4B"/>
    <property type="match status" value="1"/>
</dbReference>
<keyword evidence="20" id="KW-1185">Reference proteome</keyword>
<dbReference type="InterPro" id="IPR003613">
    <property type="entry name" value="Ubox_domain"/>
</dbReference>
<evidence type="ECO:0000256" key="5">
    <source>
        <dbReference type="ARBA" id="ARBA00007434"/>
    </source>
</evidence>
<dbReference type="GO" id="GO:0005737">
    <property type="term" value="C:cytoplasm"/>
    <property type="evidence" value="ECO:0007669"/>
    <property type="project" value="UniProtKB-SubCell"/>
</dbReference>
<dbReference type="CTD" id="10277"/>
<dbReference type="EnsemblMetazoa" id="XM_022811613">
    <property type="protein sequence ID" value="XP_022667348"/>
    <property type="gene ID" value="LOC111252937"/>
</dbReference>
<dbReference type="FunFam" id="3.30.40.10:FF:000060">
    <property type="entry name" value="ubiquitin conjugation factor E4 B"/>
    <property type="match status" value="1"/>
</dbReference>
<dbReference type="RefSeq" id="XP_022667347.1">
    <property type="nucleotide sequence ID" value="XM_022811612.1"/>
</dbReference>
<evidence type="ECO:0000256" key="10">
    <source>
        <dbReference type="ARBA" id="ARBA00022786"/>
    </source>
</evidence>
<evidence type="ECO:0000313" key="19">
    <source>
        <dbReference type="EnsemblMetazoa" id="XP_022667346"/>
    </source>
</evidence>
<evidence type="ECO:0000256" key="3">
    <source>
        <dbReference type="ARBA" id="ARBA00004496"/>
    </source>
</evidence>
<feature type="compositionally biased region" description="Low complexity" evidence="17">
    <location>
        <begin position="41"/>
        <end position="66"/>
    </location>
</feature>
<dbReference type="GO" id="GO:0000151">
    <property type="term" value="C:ubiquitin ligase complex"/>
    <property type="evidence" value="ECO:0007669"/>
    <property type="project" value="InterPro"/>
</dbReference>
<evidence type="ECO:0000256" key="17">
    <source>
        <dbReference type="SAM" id="MobiDB-lite"/>
    </source>
</evidence>
<accession>A0A7M7KIH3</accession>
<evidence type="ECO:0000256" key="1">
    <source>
        <dbReference type="ARBA" id="ARBA00000900"/>
    </source>
</evidence>
<dbReference type="RefSeq" id="XP_022667344.1">
    <property type="nucleotide sequence ID" value="XM_022811609.1"/>
</dbReference>
<dbReference type="GO" id="GO:0000209">
    <property type="term" value="P:protein polyubiquitination"/>
    <property type="evidence" value="ECO:0007669"/>
    <property type="project" value="TreeGrafter"/>
</dbReference>
<dbReference type="GeneID" id="111252937"/>
<keyword evidence="11" id="KW-0007">Acetylation</keyword>
<feature type="domain" description="U-box" evidence="18">
    <location>
        <begin position="1174"/>
        <end position="1247"/>
    </location>
</feature>
<comment type="pathway">
    <text evidence="4">Protein modification; protein ubiquitination.</text>
</comment>
<evidence type="ECO:0000256" key="2">
    <source>
        <dbReference type="ARBA" id="ARBA00004123"/>
    </source>
</evidence>
<dbReference type="FunCoup" id="A0A7M7KIH3">
    <property type="interactions" value="2522"/>
</dbReference>
<dbReference type="Pfam" id="PF04564">
    <property type="entry name" value="U-box"/>
    <property type="match status" value="1"/>
</dbReference>
<dbReference type="UniPathway" id="UPA00143"/>
<dbReference type="EnsemblMetazoa" id="XM_022811611">
    <property type="protein sequence ID" value="XP_022667346"/>
    <property type="gene ID" value="LOC111252937"/>
</dbReference>
<feature type="compositionally biased region" description="Gly residues" evidence="17">
    <location>
        <begin position="1274"/>
        <end position="1283"/>
    </location>
</feature>
<dbReference type="KEGG" id="vde:111252937"/>
<keyword evidence="8" id="KW-0597">Phosphoprotein</keyword>
<reference evidence="19" key="1">
    <citation type="submission" date="2021-01" db="UniProtKB">
        <authorList>
            <consortium name="EnsemblMetazoa"/>
        </authorList>
    </citation>
    <scope>IDENTIFICATION</scope>
</reference>
<organism evidence="19 20">
    <name type="scientific">Varroa destructor</name>
    <name type="common">Honeybee mite</name>
    <dbReference type="NCBI Taxonomy" id="109461"/>
    <lineage>
        <taxon>Eukaryota</taxon>
        <taxon>Metazoa</taxon>
        <taxon>Ecdysozoa</taxon>
        <taxon>Arthropoda</taxon>
        <taxon>Chelicerata</taxon>
        <taxon>Arachnida</taxon>
        <taxon>Acari</taxon>
        <taxon>Parasitiformes</taxon>
        <taxon>Mesostigmata</taxon>
        <taxon>Gamasina</taxon>
        <taxon>Dermanyssoidea</taxon>
        <taxon>Varroidae</taxon>
        <taxon>Varroa</taxon>
    </lineage>
</organism>
<dbReference type="InterPro" id="IPR013083">
    <property type="entry name" value="Znf_RING/FYVE/PHD"/>
</dbReference>
<dbReference type="GO" id="GO:0034450">
    <property type="term" value="F:ubiquitin-ubiquitin ligase activity"/>
    <property type="evidence" value="ECO:0007669"/>
    <property type="project" value="InterPro"/>
</dbReference>
<proteinExistence type="inferred from homology"/>
<evidence type="ECO:0000259" key="18">
    <source>
        <dbReference type="PROSITE" id="PS51698"/>
    </source>
</evidence>
<dbReference type="PANTHER" id="PTHR13931:SF2">
    <property type="entry name" value="UBIQUITIN CONJUGATION FACTOR E4 B"/>
    <property type="match status" value="1"/>
</dbReference>
<dbReference type="RefSeq" id="XP_022667346.1">
    <property type="nucleotide sequence ID" value="XM_022811611.1"/>
</dbReference>
<sequence>MGDQLTAEELRKKRLARLATPPVEATPAVTGGAAPIVTAPVSPAVPTASPHGPPGSTITTTPSTSSVHGSKKDIDDLSTVVSAATARKSSEDATGMELDESTNHSVSHSHAGAHHAGSKKGGPAGLPVESCKRQKSLQGTELTRVPGVHAYDPSTAPPPKRSTPDSDAEAMEVDEPSFDRSTTATTIPSATAGAVVQAQHARAFVACTSIVSTTQTSSTTTTTTTTMNRMEPTIGGTIGSADVAAKISLTESDPNFTRMQDTIRKILLPEKANPVLLEVGASINRSTDFTGVAHIVVAKCIAMYREAENEVSRPKASGPTSAFTSGAASLPVPAESDNPVSYLAGCYERTFVLEKELLRRSEGCPIQEVLTEIRVQCLAYSRLLLSGAITCRWLEAKSRSECSAPDGRGSSSLHELHEEFFNSMLQEKFPPNFVVDLILGCSHEEFASIFNPVIKMLYIGMGGASYAHQGYREYLKLLRELCTVKYASSNVRPFCDLLVSNEAFLPLEVLDSPYAGLEVMHRSLLGPFLSLSLFAQDNPEVVSAFFGGDHSISPNGVSLVGRSNQTEASVLQDMMHLSRQLLCDIVHAILVNPSSRAIMLSWLVSVVKANDKRSQLRPDDMVVATDGFMINLMVVMQQLSLKVRADKVDPYYLFHPTSQLGEHQYSVSKDTCLRMTEQELIEFRAELKANPSWQQKETKFTTECMFLSVYVHHLSIVPCVQRYVRRLRYIRELQRAVTELEGTESLWKVIPHLNNQNSRSLAKWRSQLKKLHISKQSADVVLFDRSLVLRCLDFYDNLAQLLLHILGTPVTQTSSSSMIPPVSKLFSAMPAWFIEDIADFILFVIQHKPRYVSELNSAALVHLLVLLVCAPHYVSNPYLTAKLIEVMFLLSPGVQKFTEKLYLQIRTNPIAEQHLIVSLMKFYADIETTGASSEFYDKFTIRYHTSIVFKLLWENQNHRHQVIEESSNGKQFVKFINMLMNDTTFLLDESLQSLKRIHELQEAMKDQAAWTSQPREVQQSRAAQLATDERQCRSYLTLARESVDMLHYLSQDIKEPFTRPELADRLAAMLNFNLQQLCGPKCKNLKVKNGDKYGWEPRRLLNQLVDIYLHLDCDKFEQAIANDERSYRPELFEDAVSRINKAMLKSDSQIKQFQDLAARVHRVLKERREIDFSDAPEEFRDPLMDTLMEDPVLLPSGHTIDRATIVRHLLNSATDPFNRQPLQEDMLTSATDLKAKIMEWKAQKYQAARSSASASHKIGCETCPMEKKSNNDGTGAGPSSGQS</sequence>
<comment type="function">
    <text evidence="13">Ubiquitin-protein ligase that probably functions as an E3 ligase in conjunction with specific E1 and E2 ligases. May also function as an E4 ligase mediating the assembly of polyubiquitin chains on substrates ubiquitinated by another E3 ubiquitin ligase. May regulate myosin assembly in striated muscles together with STUB1 and VCP/p97 by targeting myosin chaperone UNC45B for proteasomal degradation.</text>
</comment>
<evidence type="ECO:0000256" key="9">
    <source>
        <dbReference type="ARBA" id="ARBA00022679"/>
    </source>
</evidence>
<dbReference type="GO" id="GO:0005634">
    <property type="term" value="C:nucleus"/>
    <property type="evidence" value="ECO:0007669"/>
    <property type="project" value="UniProtKB-SubCell"/>
</dbReference>
<evidence type="ECO:0000256" key="11">
    <source>
        <dbReference type="ARBA" id="ARBA00022990"/>
    </source>
</evidence>
<dbReference type="Proteomes" id="UP000594260">
    <property type="component" value="Unplaced"/>
</dbReference>
<dbReference type="Gene3D" id="3.30.40.10">
    <property type="entry name" value="Zinc/RING finger domain, C3HC4 (zinc finger)"/>
    <property type="match status" value="1"/>
</dbReference>
<dbReference type="SUPFAM" id="SSF57850">
    <property type="entry name" value="RING/U-box"/>
    <property type="match status" value="1"/>
</dbReference>
<evidence type="ECO:0000256" key="8">
    <source>
        <dbReference type="ARBA" id="ARBA00022553"/>
    </source>
</evidence>
<dbReference type="Pfam" id="PF10408">
    <property type="entry name" value="Ufd2P_core"/>
    <property type="match status" value="1"/>
</dbReference>
<evidence type="ECO:0000256" key="14">
    <source>
        <dbReference type="ARBA" id="ARBA00072779"/>
    </source>
</evidence>
<dbReference type="InterPro" id="IPR019474">
    <property type="entry name" value="Ub_conjug_fac_E4_core"/>
</dbReference>
<protein>
    <recommendedName>
        <fullName evidence="14">Ubiquitin conjugation factor E4 B</fullName>
        <ecNumber evidence="6">2.3.2.27</ecNumber>
    </recommendedName>
    <alternativeName>
        <fullName evidence="16">RING-type E3 ubiquitin transferase E4 B</fullName>
    </alternativeName>
    <alternativeName>
        <fullName evidence="15">Ubiquitin fusion degradation protein 2</fullName>
    </alternativeName>
</protein>